<proteinExistence type="predicted"/>
<feature type="region of interest" description="Disordered" evidence="2">
    <location>
        <begin position="321"/>
        <end position="347"/>
    </location>
</feature>
<feature type="compositionally biased region" description="Low complexity" evidence="2">
    <location>
        <begin position="773"/>
        <end position="788"/>
    </location>
</feature>
<feature type="region of interest" description="Disordered" evidence="2">
    <location>
        <begin position="604"/>
        <end position="654"/>
    </location>
</feature>
<keyword evidence="1" id="KW-0175">Coiled coil</keyword>
<feature type="region of interest" description="Disordered" evidence="2">
    <location>
        <begin position="154"/>
        <end position="229"/>
    </location>
</feature>
<reference evidence="3" key="1">
    <citation type="submission" date="2016-03" db="EMBL/GenBank/DDBJ databases">
        <title>Mechanisms controlling the formation of the plant cell surface in tip-growing cells are functionally conserved among land plants.</title>
        <authorList>
            <person name="Honkanen S."/>
            <person name="Jones V.A."/>
            <person name="Morieri G."/>
            <person name="Champion C."/>
            <person name="Hetherington A.J."/>
            <person name="Kelly S."/>
            <person name="Saint-Marcoux D."/>
            <person name="Proust H."/>
            <person name="Prescott H."/>
            <person name="Dolan L."/>
        </authorList>
    </citation>
    <scope>NUCLEOTIDE SEQUENCE [LARGE SCALE GENOMIC DNA]</scope>
    <source>
        <tissue evidence="3">Whole gametophyte</tissue>
    </source>
</reference>
<dbReference type="EMBL" id="LVLJ01004131">
    <property type="protein sequence ID" value="OAE18107.1"/>
    <property type="molecule type" value="Genomic_DNA"/>
</dbReference>
<feature type="compositionally biased region" description="Pro residues" evidence="2">
    <location>
        <begin position="97"/>
        <end position="108"/>
    </location>
</feature>
<organism evidence="3 4">
    <name type="scientific">Marchantia polymorpha subsp. ruderalis</name>
    <dbReference type="NCBI Taxonomy" id="1480154"/>
    <lineage>
        <taxon>Eukaryota</taxon>
        <taxon>Viridiplantae</taxon>
        <taxon>Streptophyta</taxon>
        <taxon>Embryophyta</taxon>
        <taxon>Marchantiophyta</taxon>
        <taxon>Marchantiopsida</taxon>
        <taxon>Marchantiidae</taxon>
        <taxon>Marchantiales</taxon>
        <taxon>Marchantiaceae</taxon>
        <taxon>Marchantia</taxon>
    </lineage>
</organism>
<feature type="region of interest" description="Disordered" evidence="2">
    <location>
        <begin position="1344"/>
        <end position="1367"/>
    </location>
</feature>
<feature type="region of interest" description="Disordered" evidence="2">
    <location>
        <begin position="74"/>
        <end position="123"/>
    </location>
</feature>
<protein>
    <submittedName>
        <fullName evidence="3">Uncharacterized protein</fullName>
    </submittedName>
</protein>
<feature type="compositionally biased region" description="Polar residues" evidence="2">
    <location>
        <begin position="803"/>
        <end position="820"/>
    </location>
</feature>
<evidence type="ECO:0000313" key="3">
    <source>
        <dbReference type="EMBL" id="OAE18107.1"/>
    </source>
</evidence>
<gene>
    <name evidence="3" type="ORF">AXG93_3352s1030</name>
</gene>
<dbReference type="InterPro" id="IPR039300">
    <property type="entry name" value="JASON"/>
</dbReference>
<dbReference type="PANTHER" id="PTHR33318">
    <property type="entry name" value="ASPARTYL/GLUTAMYL-TRNA(ASN/GLN) AMIDOTRANSFERASE SUBUNIT"/>
    <property type="match status" value="1"/>
</dbReference>
<feature type="region of interest" description="Disordered" evidence="2">
    <location>
        <begin position="264"/>
        <end position="290"/>
    </location>
</feature>
<name>A0A176VC18_MARPO</name>
<feature type="compositionally biased region" description="Polar residues" evidence="2">
    <location>
        <begin position="980"/>
        <end position="991"/>
    </location>
</feature>
<dbReference type="Proteomes" id="UP000077202">
    <property type="component" value="Unassembled WGS sequence"/>
</dbReference>
<feature type="coiled-coil region" evidence="1">
    <location>
        <begin position="353"/>
        <end position="380"/>
    </location>
</feature>
<evidence type="ECO:0000313" key="4">
    <source>
        <dbReference type="Proteomes" id="UP000077202"/>
    </source>
</evidence>
<feature type="compositionally biased region" description="Polar residues" evidence="2">
    <location>
        <begin position="569"/>
        <end position="584"/>
    </location>
</feature>
<dbReference type="PANTHER" id="PTHR33318:SF7">
    <property type="entry name" value="PROTEIN JASON"/>
    <property type="match status" value="1"/>
</dbReference>
<feature type="compositionally biased region" description="Basic and acidic residues" evidence="2">
    <location>
        <begin position="855"/>
        <end position="878"/>
    </location>
</feature>
<feature type="compositionally biased region" description="Polar residues" evidence="2">
    <location>
        <begin position="1312"/>
        <end position="1327"/>
    </location>
</feature>
<keyword evidence="4" id="KW-1185">Reference proteome</keyword>
<feature type="compositionally biased region" description="Low complexity" evidence="2">
    <location>
        <begin position="879"/>
        <end position="889"/>
    </location>
</feature>
<feature type="region of interest" description="Disordered" evidence="2">
    <location>
        <begin position="950"/>
        <end position="991"/>
    </location>
</feature>
<feature type="compositionally biased region" description="Basic and acidic residues" evidence="2">
    <location>
        <begin position="214"/>
        <end position="225"/>
    </location>
</feature>
<feature type="compositionally biased region" description="Basic and acidic residues" evidence="2">
    <location>
        <begin position="330"/>
        <end position="339"/>
    </location>
</feature>
<comment type="caution">
    <text evidence="3">The sequence shown here is derived from an EMBL/GenBank/DDBJ whole genome shotgun (WGS) entry which is preliminary data.</text>
</comment>
<feature type="region of interest" description="Disordered" evidence="2">
    <location>
        <begin position="520"/>
        <end position="540"/>
    </location>
</feature>
<feature type="compositionally biased region" description="Basic and acidic residues" evidence="2">
    <location>
        <begin position="620"/>
        <end position="636"/>
    </location>
</feature>
<feature type="region of interest" description="Disordered" evidence="2">
    <location>
        <begin position="1303"/>
        <end position="1327"/>
    </location>
</feature>
<sequence length="1484" mass="163809">MYTPVHYKVHESPNCFQFYEAIQSHFRDRLKLRSVDYVGLNSAKLDMQQSIDIDHVGKMRGEGHLLKAVVPKTRNEVGPTATERRQVSAAPTVDSPSPAPARPDPTRPGPGRIGSVQIFPPRPMRRTFPAMKERDGRFDLGPSDEAMADVGRVCSQSRSAARKTEDGGGPPFATPEGWTSLTEHGRKKPQTGQSTPDDEYGSRCTVPTFSLKESQGKPRGERERLTTASPLLSPSRALASRIWPRPIPGQLCVLVRQERLDTDTHTITPPNPHSLGAQIRPKSPARDSSVYDEPFQPKQVVCGSLQGSKLFRRKPVRRANSFGSSSFENGAKKSCDKKGAAKTSGETQPEVLVDRLQEEVEALRKRLAEEEAEARKLRNEVCYLRSCGVLQSPERTSCSSIEKDSPSPGSFKDDRAQRHWQSWLGLTLSPASRLKLEDQLRLMAAEEMSKNPGKGLTNGQKALIVASRLWQYQDDPLHASQVKFEHRDSYSSDTSSCFGNNLSQNQSLDDLLPEKDVLPEGSRSRQLSKEAPLPECEEESTLHVASFRDSLDLKFPPGSSIIQEIKSKNPPSTSYESENFSFHPSSEKPVIKDVTVIQRATSFPSASSLSAYKEQQPDAEFEKCPPEEQVKFESPKRSCSLPNTGVAVPTSDEARRFIDLRYQELEEKLSRSPKRLSLSSPTATPDRSPPHPLGNTLDLEDLDSLPDALHASSPDAKRFPLNKTLTDSSDSNSDEDSPASPSTPVMSKPFYSARSGRVWQPLSPVKEVDSGLSSVPSSDKDASSVFSSQKGPSDSAEDLGMDSWTSESKSSLRSPLTGSEQDGHDDASSSPGSNSEAGDVHDDDLFTLSPRRLHRNYDPWEDARNFQADNNEHAKTDSSTESATSTDWTTSEDSDFNMLPIQCQSPDLSPKPLRSKFAKESEVKMEYPRDKYFKEMGLKVDEMLVSSDSTLSTETLGGQKENKMLSESFPAPGVDHPLHENSSPPKVSSTNDLTISQDCAHPILVSIENLPKWIEYQGVYVGPPVNKEATQVAAQALKKKEDVIQAQRDTVHGNKDARERATSVRTFPEMQRNDIVYARAQQDNEPELDTHQVQVEKGKPFYFEISQEKELIVHDTDDSPLGHQVVNHHRYSPATEGQVDEEVGGRSYANGAMDAILMHTRQNEVECLSPDSAGMDLGKPQVDAHSSTKQAREMESSSFTGSLEDDERYSKTQAGEFGAMHVREVAQKFDFRQTSAVSQDGLIANGLKTQHVEGSEESHHGRDMAKLTAGHFVSDGSGEEAESLRESCSSNQLLVQYPCVSNDSGVVSSSSRATDQTGYSCDSSTISSPTLLQRRRQSSFSTLVEASDQAVEDEANNSDSGGSEKDLYPVYPARGMLTISPDDRPILGTVATWWGDESLSKSRRWWDGQGIPNSTSKYKEDQRVNWHTTPFETRLEQALATQTTVPTEPCDQRDLFDEGVVPVIESADMDVLKPAAPRSEAILI</sequence>
<evidence type="ECO:0000256" key="2">
    <source>
        <dbReference type="SAM" id="MobiDB-lite"/>
    </source>
</evidence>
<dbReference type="GO" id="GO:0007142">
    <property type="term" value="P:male meiosis II"/>
    <property type="evidence" value="ECO:0007669"/>
    <property type="project" value="InterPro"/>
</dbReference>
<feature type="region of interest" description="Disordered" evidence="2">
    <location>
        <begin position="668"/>
        <end position="895"/>
    </location>
</feature>
<feature type="region of interest" description="Disordered" evidence="2">
    <location>
        <begin position="1171"/>
        <end position="1208"/>
    </location>
</feature>
<accession>A0A176VC18</accession>
<evidence type="ECO:0000256" key="1">
    <source>
        <dbReference type="SAM" id="Coils"/>
    </source>
</evidence>
<feature type="region of interest" description="Disordered" evidence="2">
    <location>
        <begin position="562"/>
        <end position="585"/>
    </location>
</feature>